<proteinExistence type="predicted"/>
<reference evidence="2 3" key="1">
    <citation type="submission" date="2020-08" db="EMBL/GenBank/DDBJ databases">
        <title>Whole genome shotgun sequence of Actinoplanes ianthinogenes NBRC 13996.</title>
        <authorList>
            <person name="Komaki H."/>
            <person name="Tamura T."/>
        </authorList>
    </citation>
    <scope>NUCLEOTIDE SEQUENCE [LARGE SCALE GENOMIC DNA]</scope>
    <source>
        <strain evidence="2 3">NBRC 13996</strain>
    </source>
</reference>
<protein>
    <submittedName>
        <fullName evidence="2">Uncharacterized protein</fullName>
    </submittedName>
</protein>
<evidence type="ECO:0000313" key="2">
    <source>
        <dbReference type="EMBL" id="BCJ42072.1"/>
    </source>
</evidence>
<keyword evidence="3" id="KW-1185">Reference proteome</keyword>
<name>A0ABN6CCN3_9ACTN</name>
<accession>A0ABN6CCN3</accession>
<organism evidence="2 3">
    <name type="scientific">Actinoplanes ianthinogenes</name>
    <dbReference type="NCBI Taxonomy" id="122358"/>
    <lineage>
        <taxon>Bacteria</taxon>
        <taxon>Bacillati</taxon>
        <taxon>Actinomycetota</taxon>
        <taxon>Actinomycetes</taxon>
        <taxon>Micromonosporales</taxon>
        <taxon>Micromonosporaceae</taxon>
        <taxon>Actinoplanes</taxon>
    </lineage>
</organism>
<sequence length="245" mass="26834">MASWILVPCLVTLRSEFDALAPARDRSSDGSIGDAAHARTPSDHNPDETGSTPYEDADYRNEVHAIDVDDDLHKPGWTMQRALEIIITRHRDGRDDRLQNVIYNRTIWSRSWGWTARSYTGNSPHTEHAHFSARYTTVQESDTSPWGLLEDDVTKSEFQAWMTEWARSKAGREALAQAMLCFDPGKDASGKVIPGGVANPGPDAATNPTIAPATALNHASIAAYVGHEINAKVDKLLAQEGGTAQ</sequence>
<dbReference type="Proteomes" id="UP000676967">
    <property type="component" value="Chromosome"/>
</dbReference>
<evidence type="ECO:0000313" key="3">
    <source>
        <dbReference type="Proteomes" id="UP000676967"/>
    </source>
</evidence>
<gene>
    <name evidence="2" type="ORF">Aiant_27290</name>
</gene>
<feature type="region of interest" description="Disordered" evidence="1">
    <location>
        <begin position="23"/>
        <end position="58"/>
    </location>
</feature>
<evidence type="ECO:0000256" key="1">
    <source>
        <dbReference type="SAM" id="MobiDB-lite"/>
    </source>
</evidence>
<dbReference type="RefSeq" id="WP_189334379.1">
    <property type="nucleotide sequence ID" value="NZ_AP023356.1"/>
</dbReference>
<dbReference type="EMBL" id="AP023356">
    <property type="protein sequence ID" value="BCJ42072.1"/>
    <property type="molecule type" value="Genomic_DNA"/>
</dbReference>
<feature type="compositionally biased region" description="Basic and acidic residues" evidence="1">
    <location>
        <begin position="36"/>
        <end position="47"/>
    </location>
</feature>